<keyword evidence="4 6" id="KW-1133">Transmembrane helix</keyword>
<dbReference type="EMBL" id="WVIC01000041">
    <property type="protein sequence ID" value="NCJ08122.1"/>
    <property type="molecule type" value="Genomic_DNA"/>
</dbReference>
<dbReference type="GO" id="GO:0005886">
    <property type="term" value="C:plasma membrane"/>
    <property type="evidence" value="ECO:0007669"/>
    <property type="project" value="UniProtKB-SubCell"/>
</dbReference>
<dbReference type="InterPro" id="IPR032816">
    <property type="entry name" value="VTT_dom"/>
</dbReference>
<comment type="similarity">
    <text evidence="6">Belongs to the TVP38/TMEM64 family.</text>
</comment>
<comment type="caution">
    <text evidence="8">The sequence shown here is derived from an EMBL/GenBank/DDBJ whole genome shotgun (WGS) entry which is preliminary data.</text>
</comment>
<feature type="transmembrane region" description="Helical" evidence="6">
    <location>
        <begin position="152"/>
        <end position="172"/>
    </location>
</feature>
<feature type="transmembrane region" description="Helical" evidence="6">
    <location>
        <begin position="112"/>
        <end position="132"/>
    </location>
</feature>
<feature type="domain" description="VTT" evidence="7">
    <location>
        <begin position="14"/>
        <end position="131"/>
    </location>
</feature>
<feature type="transmembrane region" description="Helical" evidence="6">
    <location>
        <begin position="30"/>
        <end position="51"/>
    </location>
</feature>
<proteinExistence type="inferred from homology"/>
<comment type="caution">
    <text evidence="6">Lacks conserved residue(s) required for the propagation of feature annotation.</text>
</comment>
<evidence type="ECO:0000313" key="9">
    <source>
        <dbReference type="Proteomes" id="UP000607397"/>
    </source>
</evidence>
<keyword evidence="9" id="KW-1185">Reference proteome</keyword>
<evidence type="ECO:0000256" key="5">
    <source>
        <dbReference type="ARBA" id="ARBA00023136"/>
    </source>
</evidence>
<name>A0A8K2A250_9CYAN</name>
<comment type="subcellular location">
    <subcellularLocation>
        <location evidence="1 6">Cell membrane</location>
        <topology evidence="1 6">Multi-pass membrane protein</topology>
    </subcellularLocation>
</comment>
<dbReference type="AlphaFoldDB" id="A0A8K2A250"/>
<sequence>MFILSFNVATLLCVPASLLAIKAGYTFGLIGGTAYVLVAALLGATLAFLIGRHLAHPWLQRQVQGDVRFRAIADATTREGWKIVLLTRLSPLFPFNLTNYIFGLTPISLKHYSLGSLGILPGTLFYTYMGALSHEFKQVDLSAPPMPFSLVMAQWGLRGVGLVATLIVTLHLNRIAKQALKRHLNAQSTHSKLAKKTTL</sequence>
<dbReference type="Pfam" id="PF09335">
    <property type="entry name" value="VTT_dom"/>
    <property type="match status" value="1"/>
</dbReference>
<dbReference type="Proteomes" id="UP000607397">
    <property type="component" value="Unassembled WGS sequence"/>
</dbReference>
<keyword evidence="2 6" id="KW-1003">Cell membrane</keyword>
<organism evidence="8 9">
    <name type="scientific">Petrachloros mirabilis ULC683</name>
    <dbReference type="NCBI Taxonomy" id="2781853"/>
    <lineage>
        <taxon>Bacteria</taxon>
        <taxon>Bacillati</taxon>
        <taxon>Cyanobacteriota</taxon>
        <taxon>Cyanophyceae</taxon>
        <taxon>Synechococcales</taxon>
        <taxon>Petrachlorosaceae</taxon>
        <taxon>Petrachloros</taxon>
        <taxon>Petrachloros mirabilis</taxon>
    </lineage>
</organism>
<protein>
    <recommendedName>
        <fullName evidence="6">TVP38/TMEM64 family membrane protein</fullName>
    </recommendedName>
</protein>
<dbReference type="PANTHER" id="PTHR12677">
    <property type="entry name" value="GOLGI APPARATUS MEMBRANE PROTEIN TVP38-RELATED"/>
    <property type="match status" value="1"/>
</dbReference>
<evidence type="ECO:0000313" key="8">
    <source>
        <dbReference type="EMBL" id="NCJ08122.1"/>
    </source>
</evidence>
<keyword evidence="5 6" id="KW-0472">Membrane</keyword>
<evidence type="ECO:0000256" key="1">
    <source>
        <dbReference type="ARBA" id="ARBA00004651"/>
    </source>
</evidence>
<dbReference type="RefSeq" id="WP_161826598.1">
    <property type="nucleotide sequence ID" value="NZ_WVIC01000041.1"/>
</dbReference>
<evidence type="ECO:0000256" key="4">
    <source>
        <dbReference type="ARBA" id="ARBA00022989"/>
    </source>
</evidence>
<dbReference type="PANTHER" id="PTHR12677:SF59">
    <property type="entry name" value="GOLGI APPARATUS MEMBRANE PROTEIN TVP38-RELATED"/>
    <property type="match status" value="1"/>
</dbReference>
<evidence type="ECO:0000256" key="6">
    <source>
        <dbReference type="RuleBase" id="RU366058"/>
    </source>
</evidence>
<keyword evidence="3 6" id="KW-0812">Transmembrane</keyword>
<evidence type="ECO:0000256" key="3">
    <source>
        <dbReference type="ARBA" id="ARBA00022692"/>
    </source>
</evidence>
<accession>A0A8K2A250</accession>
<reference evidence="8" key="1">
    <citation type="submission" date="2019-12" db="EMBL/GenBank/DDBJ databases">
        <title>High-Quality draft genome sequences of three cyanobacteria isolated from the limestone walls of the Old Cathedral of Coimbra.</title>
        <authorList>
            <person name="Tiago I."/>
            <person name="Soares F."/>
            <person name="Portugal A."/>
        </authorList>
    </citation>
    <scope>NUCLEOTIDE SEQUENCE [LARGE SCALE GENOMIC DNA]</scope>
    <source>
        <strain evidence="8">C</strain>
    </source>
</reference>
<evidence type="ECO:0000256" key="2">
    <source>
        <dbReference type="ARBA" id="ARBA00022475"/>
    </source>
</evidence>
<evidence type="ECO:0000259" key="7">
    <source>
        <dbReference type="Pfam" id="PF09335"/>
    </source>
</evidence>
<dbReference type="InterPro" id="IPR015414">
    <property type="entry name" value="TMEM64"/>
</dbReference>
<gene>
    <name evidence="8" type="ORF">GS597_16735</name>
</gene>